<dbReference type="CDD" id="cd08646">
    <property type="entry name" value="FMT_core_Met-tRNA-FMT_N"/>
    <property type="match status" value="1"/>
</dbReference>
<evidence type="ECO:0000256" key="4">
    <source>
        <dbReference type="ARBA" id="ARBA00022917"/>
    </source>
</evidence>
<dbReference type="InterPro" id="IPR036477">
    <property type="entry name" value="Formyl_transf_N_sf"/>
</dbReference>
<keyword evidence="3" id="KW-0808">Transferase</keyword>
<protein>
    <recommendedName>
        <fullName evidence="2">methionyl-tRNA formyltransferase</fullName>
        <ecNumber evidence="2">2.1.2.9</ecNumber>
    </recommendedName>
</protein>
<name>A0A8S9XDC0_APOLU</name>
<dbReference type="Proteomes" id="UP000466442">
    <property type="component" value="Unassembled WGS sequence"/>
</dbReference>
<dbReference type="Pfam" id="PF02911">
    <property type="entry name" value="Formyl_trans_C"/>
    <property type="match status" value="1"/>
</dbReference>
<feature type="domain" description="Formyl transferase C-terminal" evidence="6">
    <location>
        <begin position="180"/>
        <end position="291"/>
    </location>
</feature>
<dbReference type="PANTHER" id="PTHR11138">
    <property type="entry name" value="METHIONYL-TRNA FORMYLTRANSFERASE"/>
    <property type="match status" value="1"/>
</dbReference>
<accession>A0A8S9XDC0</accession>
<dbReference type="OrthoDB" id="10268103at2759"/>
<dbReference type="InterPro" id="IPR010562">
    <property type="entry name" value="Haemolymph_juvenile_hormone-bd"/>
</dbReference>
<evidence type="ECO:0000313" key="7">
    <source>
        <dbReference type="EMBL" id="KAF6207012.1"/>
    </source>
</evidence>
<feature type="domain" description="Formyl transferase N-terminal" evidence="5">
    <location>
        <begin position="59"/>
        <end position="155"/>
    </location>
</feature>
<dbReference type="Pfam" id="PF06585">
    <property type="entry name" value="JHBP"/>
    <property type="match status" value="1"/>
</dbReference>
<dbReference type="Pfam" id="PF00551">
    <property type="entry name" value="Formyl_trans_N"/>
    <property type="match status" value="1"/>
</dbReference>
<dbReference type="Gene3D" id="3.15.10.30">
    <property type="entry name" value="Haemolymph juvenile hormone binding protein"/>
    <property type="match status" value="1"/>
</dbReference>
<proteinExistence type="inferred from homology"/>
<keyword evidence="8" id="KW-1185">Reference proteome</keyword>
<evidence type="ECO:0000259" key="6">
    <source>
        <dbReference type="Pfam" id="PF02911"/>
    </source>
</evidence>
<dbReference type="InterPro" id="IPR041711">
    <property type="entry name" value="Met-tRNA-FMT_N"/>
</dbReference>
<comment type="caution">
    <text evidence="7">The sequence shown here is derived from an EMBL/GenBank/DDBJ whole genome shotgun (WGS) entry which is preliminary data.</text>
</comment>
<evidence type="ECO:0000256" key="3">
    <source>
        <dbReference type="ARBA" id="ARBA00022679"/>
    </source>
</evidence>
<keyword evidence="4" id="KW-0648">Protein biosynthesis</keyword>
<dbReference type="SUPFAM" id="SSF53328">
    <property type="entry name" value="Formyltransferase"/>
    <property type="match status" value="1"/>
</dbReference>
<evidence type="ECO:0000313" key="8">
    <source>
        <dbReference type="Proteomes" id="UP000466442"/>
    </source>
</evidence>
<reference evidence="7" key="1">
    <citation type="journal article" date="2021" name="Mol. Ecol. Resour.">
        <title>Apolygus lucorum genome provides insights into omnivorousness and mesophyll feeding.</title>
        <authorList>
            <person name="Liu Y."/>
            <person name="Liu H."/>
            <person name="Wang H."/>
            <person name="Huang T."/>
            <person name="Liu B."/>
            <person name="Yang B."/>
            <person name="Yin L."/>
            <person name="Li B."/>
            <person name="Zhang Y."/>
            <person name="Zhang S."/>
            <person name="Jiang F."/>
            <person name="Zhang X."/>
            <person name="Ren Y."/>
            <person name="Wang B."/>
            <person name="Wang S."/>
            <person name="Lu Y."/>
            <person name="Wu K."/>
            <person name="Fan W."/>
            <person name="Wang G."/>
        </authorList>
    </citation>
    <scope>NUCLEOTIDE SEQUENCE</scope>
    <source>
        <strain evidence="7">12Hb</strain>
    </source>
</reference>
<dbReference type="InterPro" id="IPR002376">
    <property type="entry name" value="Formyl_transf_N"/>
</dbReference>
<dbReference type="Gene3D" id="3.40.50.12230">
    <property type="match status" value="1"/>
</dbReference>
<gene>
    <name evidence="7" type="ORF">GE061_018250</name>
</gene>
<dbReference type="SMART" id="SM00700">
    <property type="entry name" value="JHBP"/>
    <property type="match status" value="1"/>
</dbReference>
<dbReference type="PANTHER" id="PTHR11138:SF5">
    <property type="entry name" value="METHIONYL-TRNA FORMYLTRANSFERASE, MITOCHONDRIAL"/>
    <property type="match status" value="1"/>
</dbReference>
<evidence type="ECO:0000256" key="2">
    <source>
        <dbReference type="ARBA" id="ARBA00012261"/>
    </source>
</evidence>
<evidence type="ECO:0000256" key="1">
    <source>
        <dbReference type="ARBA" id="ARBA00010699"/>
    </source>
</evidence>
<comment type="similarity">
    <text evidence="1">Belongs to the Fmt family.</text>
</comment>
<dbReference type="InterPro" id="IPR005793">
    <property type="entry name" value="Formyl_trans_C"/>
</dbReference>
<dbReference type="GO" id="GO:0005739">
    <property type="term" value="C:mitochondrion"/>
    <property type="evidence" value="ECO:0007669"/>
    <property type="project" value="TreeGrafter"/>
</dbReference>
<evidence type="ECO:0000259" key="5">
    <source>
        <dbReference type="Pfam" id="PF00551"/>
    </source>
</evidence>
<organism evidence="7 8">
    <name type="scientific">Apolygus lucorum</name>
    <name type="common">Small green plant bug</name>
    <name type="synonym">Lygocoris lucorum</name>
    <dbReference type="NCBI Taxonomy" id="248454"/>
    <lineage>
        <taxon>Eukaryota</taxon>
        <taxon>Metazoa</taxon>
        <taxon>Ecdysozoa</taxon>
        <taxon>Arthropoda</taxon>
        <taxon>Hexapoda</taxon>
        <taxon>Insecta</taxon>
        <taxon>Pterygota</taxon>
        <taxon>Neoptera</taxon>
        <taxon>Paraneoptera</taxon>
        <taxon>Hemiptera</taxon>
        <taxon>Heteroptera</taxon>
        <taxon>Panheteroptera</taxon>
        <taxon>Cimicomorpha</taxon>
        <taxon>Miridae</taxon>
        <taxon>Mirini</taxon>
        <taxon>Apolygus</taxon>
    </lineage>
</organism>
<dbReference type="GO" id="GO:0004479">
    <property type="term" value="F:methionyl-tRNA formyltransferase activity"/>
    <property type="evidence" value="ECO:0007669"/>
    <property type="project" value="UniProtKB-EC"/>
</dbReference>
<sequence length="570" mass="63740">MESLKPLNAKLNTGTLISALGVVTGHRTVVRSFSEREKLVIHEWPLDASSIQDKYHIGLVVSYGHMLPKDLIESFPLGCINVHSSILPKYRGAAPIIHSVMNGDSETGITIMKIHPHRFDVGEIVRQYRLSVSPIESSVELEARLAVCGGQMVMECLRDLPRSLRMAVKQPTEGVSYAPKVKPGMSKVDWSTMNALRIFNLHRALGHLHPLTTTWHTQPIKFLEVRVDDTKKPPDPGNDVNEESADLRRRSALDFLNDNKPKDCANYATNAGKIEYSKSDKLLKVTCRDGAKLIIQKFTVNDSDLLDLLQEYDAFDSKSLDIMLSAALFILVPAFSAALEPSDVFTRTRDCSLSSTDFTKCIKTAIQEIINNLDNKDVDELDRMDPMLMPDMPFRYSDRLGITLSEMALHGLSRTLVNGVRANVKDLSALRLEVDVRNPLLYLEGNYSAILSGVDSEEPIASHGTFNVSIIEVKGTLLVKGHVVERDNNTYLQVDKASFKPQISNMKLSLSDEEDPFPELTTMVVSLANSYWRVVYGEAMPLIEDAMDRIMRIYAQDLTTDVPFYEIVSP</sequence>
<dbReference type="EC" id="2.1.2.9" evidence="2"/>
<dbReference type="AlphaFoldDB" id="A0A8S9XDC0"/>
<dbReference type="InterPro" id="IPR038606">
    <property type="entry name" value="To_sf"/>
</dbReference>
<dbReference type="EMBL" id="WIXP02000008">
    <property type="protein sequence ID" value="KAF6207012.1"/>
    <property type="molecule type" value="Genomic_DNA"/>
</dbReference>